<keyword evidence="1" id="KW-0175">Coiled coil</keyword>
<evidence type="ECO:0000313" key="4">
    <source>
        <dbReference type="Proteomes" id="UP001190700"/>
    </source>
</evidence>
<feature type="coiled-coil region" evidence="1">
    <location>
        <begin position="229"/>
        <end position="263"/>
    </location>
</feature>
<accession>A0AAE0FE91</accession>
<reference evidence="3 4" key="1">
    <citation type="journal article" date="2015" name="Genome Biol. Evol.">
        <title>Comparative Genomics of a Bacterivorous Green Alga Reveals Evolutionary Causalities and Consequences of Phago-Mixotrophic Mode of Nutrition.</title>
        <authorList>
            <person name="Burns J.A."/>
            <person name="Paasch A."/>
            <person name="Narechania A."/>
            <person name="Kim E."/>
        </authorList>
    </citation>
    <scope>NUCLEOTIDE SEQUENCE [LARGE SCALE GENOMIC DNA]</scope>
    <source>
        <strain evidence="3 4">PLY_AMNH</strain>
    </source>
</reference>
<name>A0AAE0FE91_9CHLO</name>
<sequence length="311" mass="35395">REDTDSDSPATEPDPEELFPPTSGSRAKWASRRRSRTHDRPGQGSRRDQAYDAGMAEDAPEEHPTGTQPEAQHYAVLKVLHRFLLSKALMRRSKQLGRQSFAVWRRFCVRQRQLQHRLATVQMIVGGRRGRAVFCRWRMTAARKLPSSMADVLRWWEDTGLRLWCLMIEWRRVASCSRTTAGLAATTEALNLERASGSREQRESDVKMASLEKVLDGCVQDRERLNEHLNTMRQSLWSAEDRVKDLEQELNTVTVKKKLLETENARLTSEVSTAQTMVKDVAEIEVYLKALRHHGVAQGPGHGTPLSNKGT</sequence>
<dbReference type="Proteomes" id="UP001190700">
    <property type="component" value="Unassembled WGS sequence"/>
</dbReference>
<organism evidence="3 4">
    <name type="scientific">Cymbomonas tetramitiformis</name>
    <dbReference type="NCBI Taxonomy" id="36881"/>
    <lineage>
        <taxon>Eukaryota</taxon>
        <taxon>Viridiplantae</taxon>
        <taxon>Chlorophyta</taxon>
        <taxon>Pyramimonadophyceae</taxon>
        <taxon>Pyramimonadales</taxon>
        <taxon>Pyramimonadaceae</taxon>
        <taxon>Cymbomonas</taxon>
    </lineage>
</organism>
<evidence type="ECO:0000313" key="3">
    <source>
        <dbReference type="EMBL" id="KAK3258099.1"/>
    </source>
</evidence>
<dbReference type="EMBL" id="LGRX02019829">
    <property type="protein sequence ID" value="KAK3258099.1"/>
    <property type="molecule type" value="Genomic_DNA"/>
</dbReference>
<feature type="region of interest" description="Disordered" evidence="2">
    <location>
        <begin position="1"/>
        <end position="51"/>
    </location>
</feature>
<gene>
    <name evidence="3" type="ORF">CYMTET_32841</name>
</gene>
<proteinExistence type="predicted"/>
<feature type="non-terminal residue" evidence="3">
    <location>
        <position position="1"/>
    </location>
</feature>
<protein>
    <submittedName>
        <fullName evidence="3">Uncharacterized protein</fullName>
    </submittedName>
</protein>
<comment type="caution">
    <text evidence="3">The sequence shown here is derived from an EMBL/GenBank/DDBJ whole genome shotgun (WGS) entry which is preliminary data.</text>
</comment>
<keyword evidence="4" id="KW-1185">Reference proteome</keyword>
<dbReference type="AlphaFoldDB" id="A0AAE0FE91"/>
<evidence type="ECO:0000256" key="1">
    <source>
        <dbReference type="SAM" id="Coils"/>
    </source>
</evidence>
<evidence type="ECO:0000256" key="2">
    <source>
        <dbReference type="SAM" id="MobiDB-lite"/>
    </source>
</evidence>
<feature type="compositionally biased region" description="Basic and acidic residues" evidence="2">
    <location>
        <begin position="38"/>
        <end position="50"/>
    </location>
</feature>